<keyword evidence="6" id="KW-0560">Oxidoreductase</keyword>
<dbReference type="InterPro" id="IPR006963">
    <property type="entry name" value="Mopterin_OxRdtase_4Fe-4S_dom"/>
</dbReference>
<keyword evidence="5" id="KW-0479">Metal-binding</keyword>
<organism evidence="11 12">
    <name type="scientific">Tahibacter harae</name>
    <dbReference type="NCBI Taxonomy" id="2963937"/>
    <lineage>
        <taxon>Bacteria</taxon>
        <taxon>Pseudomonadati</taxon>
        <taxon>Pseudomonadota</taxon>
        <taxon>Gammaproteobacteria</taxon>
        <taxon>Lysobacterales</taxon>
        <taxon>Rhodanobacteraceae</taxon>
        <taxon>Tahibacter</taxon>
    </lineage>
</organism>
<reference evidence="11" key="1">
    <citation type="submission" date="2022-07" db="EMBL/GenBank/DDBJ databases">
        <title>Tahibacter sp., a new gammaproteobacterium isolated from the silt sample collected at pig farm.</title>
        <authorList>
            <person name="Chen H."/>
        </authorList>
    </citation>
    <scope>NUCLEOTIDE SEQUENCE</scope>
    <source>
        <strain evidence="11">P2K</strain>
    </source>
</reference>
<dbReference type="Gene3D" id="3.30.200.210">
    <property type="match status" value="1"/>
</dbReference>
<dbReference type="RefSeq" id="WP_255916404.1">
    <property type="nucleotide sequence ID" value="NZ_JANFQO010000026.1"/>
</dbReference>
<evidence type="ECO:0000256" key="6">
    <source>
        <dbReference type="ARBA" id="ARBA00023002"/>
    </source>
</evidence>
<evidence type="ECO:0000313" key="12">
    <source>
        <dbReference type="Proteomes" id="UP001165498"/>
    </source>
</evidence>
<feature type="region of interest" description="Disordered" evidence="9">
    <location>
        <begin position="427"/>
        <end position="449"/>
    </location>
</feature>
<dbReference type="Pfam" id="PF00384">
    <property type="entry name" value="Molybdopterin"/>
    <property type="match status" value="1"/>
</dbReference>
<dbReference type="PROSITE" id="PS51669">
    <property type="entry name" value="4FE4S_MOW_BIS_MGD"/>
    <property type="match status" value="1"/>
</dbReference>
<keyword evidence="8" id="KW-0411">Iron-sulfur</keyword>
<dbReference type="PANTHER" id="PTHR43598:SF5">
    <property type="entry name" value="DMSO REDUCTASE CHAIN A"/>
    <property type="match status" value="1"/>
</dbReference>
<sequence>MTHANLKLHEPVGDEVKTTTCYMCACRCGIKVHLKDGKVRYIQGNPDHPVNRGVICAKGSAGIMQHYSPARLRKPLLRVGERGKGEFREIEWDEALALATQWLGDIRRRNPDELAFFTGRDQSQALTGWWAQQFGTINYAAHGGFCSVNMAAAGMYTFGGSFWEFGEPDWEHTRYLMMFGVAEDHDSNPIKLGLGKLKQRGAKLLAINPVRTGYAAIADEWLGIRPGTDGLFVGALIQELLNHDWVDFDYLVRYTNAHHLVVRDPGGADDGLIARDAAGTPLCWTRDAGAARADAVGIAPVVVGEYTLDDGRRAVPAFQLLAERFLAAEYSADAVAPQCGIDAAAIRRIAAEIADAAFRQEIRLPVAWTDVWGRQHSEMIGRPVSLHAMRGISAHSNGFHTCRLLHTLQMLLGAIDTPGGFRYQPPYPKGVPPANRPGKSRKPDGTLDAGPLGYVHAPEDLLVDAEGNPRRLDKAFSWQHPLAVHGMLQSVIANAVAGDPCRIDTLFLFMANMSWNSAMNTTGTRRMLVEKDDGGEYKIPRIIYVDAYASEMVEFADLVLPDTTYLERHDCISLLDRPISDADGASDAIRHPVVQPDRDVRPFQDVLLDLGTRLGLPGCLREDGSPRYPGGFPQYMVEHERAPSVGLLAGWRGRDGSREGTGEPNPQQLERYKEHGAFWHAEVPAAGRYYKMANRDYLDWARGLGFVGSTHAQVMELYSERLQRFRLAAQGHGAVQPPARERERVARYFDPLPFWYAPFEWSHVDLARYPIAAITQRPMFMYHAWGSQNAWLRQITARNFLYIHPQTAQALDLRDDDWVWVESPHGRIRVPVRCHNGTEPGTVWSWNAIGKKRGAWKLAPDAPESQQGFLLNHVITELLPPRAGGYRYANADPVTGQAAWFDLRVRIEKAADEPETQPHRVEVARA</sequence>
<dbReference type="CDD" id="cd02783">
    <property type="entry name" value="MopB_CT_2"/>
    <property type="match status" value="1"/>
</dbReference>
<comment type="caution">
    <text evidence="11">The sequence shown here is derived from an EMBL/GenBank/DDBJ whole genome shotgun (WGS) entry which is preliminary data.</text>
</comment>
<protein>
    <submittedName>
        <fullName evidence="11">Molybdopterin oxidoreductase family protein</fullName>
    </submittedName>
</protein>
<keyword evidence="12" id="KW-1185">Reference proteome</keyword>
<evidence type="ECO:0000256" key="4">
    <source>
        <dbReference type="ARBA" id="ARBA00022485"/>
    </source>
</evidence>
<dbReference type="InterPro" id="IPR006657">
    <property type="entry name" value="MoPterin_dinucl-bd_dom"/>
</dbReference>
<keyword evidence="4" id="KW-0004">4Fe-4S</keyword>
<dbReference type="Pfam" id="PF01568">
    <property type="entry name" value="Molydop_binding"/>
    <property type="match status" value="1"/>
</dbReference>
<dbReference type="Pfam" id="PF04879">
    <property type="entry name" value="Molybdop_Fe4S4"/>
    <property type="match status" value="1"/>
</dbReference>
<dbReference type="SUPFAM" id="SSF50692">
    <property type="entry name" value="ADC-like"/>
    <property type="match status" value="1"/>
</dbReference>
<name>A0ABT1QY83_9GAMM</name>
<evidence type="ECO:0000256" key="5">
    <source>
        <dbReference type="ARBA" id="ARBA00022723"/>
    </source>
</evidence>
<evidence type="ECO:0000256" key="3">
    <source>
        <dbReference type="ARBA" id="ARBA00010312"/>
    </source>
</evidence>
<comment type="subcellular location">
    <subcellularLocation>
        <location evidence="2">Cell envelope</location>
    </subcellularLocation>
</comment>
<dbReference type="InterPro" id="IPR006656">
    <property type="entry name" value="Mopterin_OxRdtase"/>
</dbReference>
<proteinExistence type="inferred from homology"/>
<keyword evidence="7" id="KW-0408">Iron</keyword>
<dbReference type="EMBL" id="JANFQO010000026">
    <property type="protein sequence ID" value="MCQ4167216.1"/>
    <property type="molecule type" value="Genomic_DNA"/>
</dbReference>
<dbReference type="SMART" id="SM00926">
    <property type="entry name" value="Molybdop_Fe4S4"/>
    <property type="match status" value="1"/>
</dbReference>
<evidence type="ECO:0000256" key="9">
    <source>
        <dbReference type="SAM" id="MobiDB-lite"/>
    </source>
</evidence>
<gene>
    <name evidence="11" type="ORF">NM961_21075</name>
</gene>
<dbReference type="Proteomes" id="UP001165498">
    <property type="component" value="Unassembled WGS sequence"/>
</dbReference>
<dbReference type="InterPro" id="IPR009010">
    <property type="entry name" value="Asp_de-COase-like_dom_sf"/>
</dbReference>
<evidence type="ECO:0000256" key="8">
    <source>
        <dbReference type="ARBA" id="ARBA00023014"/>
    </source>
</evidence>
<dbReference type="SUPFAM" id="SSF53706">
    <property type="entry name" value="Formate dehydrogenase/DMSO reductase, domains 1-3"/>
    <property type="match status" value="1"/>
</dbReference>
<accession>A0ABT1QY83</accession>
<comment type="similarity">
    <text evidence="3">Belongs to the prokaryotic molybdopterin-containing oxidoreductase family.</text>
</comment>
<comment type="cofactor">
    <cofactor evidence="1">
        <name>[4Fe-4S] cluster</name>
        <dbReference type="ChEBI" id="CHEBI:49883"/>
    </cofactor>
</comment>
<evidence type="ECO:0000256" key="7">
    <source>
        <dbReference type="ARBA" id="ARBA00023004"/>
    </source>
</evidence>
<dbReference type="Gene3D" id="2.40.40.20">
    <property type="match status" value="1"/>
</dbReference>
<evidence type="ECO:0000256" key="2">
    <source>
        <dbReference type="ARBA" id="ARBA00004196"/>
    </source>
</evidence>
<evidence type="ECO:0000313" key="11">
    <source>
        <dbReference type="EMBL" id="MCQ4167216.1"/>
    </source>
</evidence>
<evidence type="ECO:0000259" key="10">
    <source>
        <dbReference type="PROSITE" id="PS51669"/>
    </source>
</evidence>
<feature type="domain" description="4Fe-4S Mo/W bis-MGD-type" evidence="10">
    <location>
        <begin position="14"/>
        <end position="70"/>
    </location>
</feature>
<evidence type="ECO:0000256" key="1">
    <source>
        <dbReference type="ARBA" id="ARBA00001966"/>
    </source>
</evidence>
<dbReference type="Gene3D" id="3.40.50.740">
    <property type="match status" value="1"/>
</dbReference>
<dbReference type="Gene3D" id="3.40.228.10">
    <property type="entry name" value="Dimethylsulfoxide Reductase, domain 2"/>
    <property type="match status" value="1"/>
</dbReference>
<dbReference type="PANTHER" id="PTHR43598">
    <property type="entry name" value="TUNGSTEN-CONTAINING FORMYLMETHANOFURAN DEHYDROGENASE 2 SUBUNIT B"/>
    <property type="match status" value="1"/>
</dbReference>